<dbReference type="Proteomes" id="UP000094936">
    <property type="component" value="Unassembled WGS sequence"/>
</dbReference>
<dbReference type="OrthoDB" id="5863785at2"/>
<evidence type="ECO:0000313" key="3">
    <source>
        <dbReference type="Proteomes" id="UP000094936"/>
    </source>
</evidence>
<reference evidence="2 3" key="1">
    <citation type="submission" date="2016-05" db="EMBL/GenBank/DDBJ databases">
        <title>Genomic Taxonomy of the Vibrionaceae.</title>
        <authorList>
            <person name="Gomez-Gil B."/>
            <person name="Enciso-Ibarra J."/>
        </authorList>
    </citation>
    <scope>NUCLEOTIDE SEQUENCE [LARGE SCALE GENOMIC DNA]</scope>
    <source>
        <strain evidence="2 3">CAIM 1920</strain>
    </source>
</reference>
<sequence>MLSGMNGLASAKAHDLLYSQQNKPNAGTQQSSNLMQNTFFSFDSLEEVSMKFNEIRLSREKKIDGKELDIREFFKGEGFKKDKQKMSPQDIEFIKKGISLKAKELGNDVCESIFKLSKLMENKIVKGGDLESLLKIAKHDPALCFLALKCGYLDALENNNSRLADKFQHLANELQGRFGKEVQVSLSVSSFYAVLAKDPVKRRQARKMYYDKVLGKGSLQSIMEFIISEFGEEGFVLGCTTTAAALIKNIDEHSHFRSRAELRTLYSDLSRTNTLTDMLKSGNKILSEVKIRVGNVEYNVVDLVKFHIQATKNNVFLNDVNQIVFRLSNGQEKYMSWVACLLQKAIYSMDECQWESPQECFGTRQSIANIVTRITAAIDKDNLGQPRRTTQMLRVR</sequence>
<dbReference type="Pfam" id="PF07201">
    <property type="entry name" value="HrpJ"/>
    <property type="match status" value="1"/>
</dbReference>
<dbReference type="RefSeq" id="WP_068899197.1">
    <property type="nucleotide sequence ID" value="NZ_JBHUIF010000020.1"/>
</dbReference>
<dbReference type="SUPFAM" id="SSF140591">
    <property type="entry name" value="Type III secretion system domain"/>
    <property type="match status" value="1"/>
</dbReference>
<evidence type="ECO:0000259" key="1">
    <source>
        <dbReference type="Pfam" id="PF07201"/>
    </source>
</evidence>
<dbReference type="EMBL" id="LYBM01000003">
    <property type="protein sequence ID" value="ODA35658.1"/>
    <property type="molecule type" value="Genomic_DNA"/>
</dbReference>
<proteinExistence type="predicted"/>
<feature type="domain" description="Hypersensitivity response secretion-like HrpJ" evidence="1">
    <location>
        <begin position="111"/>
        <end position="230"/>
    </location>
</feature>
<name>A0A1C3ER06_9GAMM</name>
<keyword evidence="3" id="KW-1185">Reference proteome</keyword>
<dbReference type="STRING" id="1080227.A8L45_03325"/>
<gene>
    <name evidence="2" type="ORF">A8L45_03325</name>
</gene>
<dbReference type="AlphaFoldDB" id="A0A1C3ER06"/>
<comment type="caution">
    <text evidence="2">The sequence shown here is derived from an EMBL/GenBank/DDBJ whole genome shotgun (WGS) entry which is preliminary data.</text>
</comment>
<protein>
    <recommendedName>
        <fullName evidence="1">Hypersensitivity response secretion-like HrpJ domain-containing protein</fullName>
    </recommendedName>
</protein>
<organism evidence="2 3">
    <name type="scientific">Veronia pacifica</name>
    <dbReference type="NCBI Taxonomy" id="1080227"/>
    <lineage>
        <taxon>Bacteria</taxon>
        <taxon>Pseudomonadati</taxon>
        <taxon>Pseudomonadota</taxon>
        <taxon>Gammaproteobacteria</taxon>
        <taxon>Vibrionales</taxon>
        <taxon>Vibrionaceae</taxon>
        <taxon>Veronia</taxon>
    </lineage>
</organism>
<dbReference type="GO" id="GO:0046903">
    <property type="term" value="P:secretion"/>
    <property type="evidence" value="ECO:0007669"/>
    <property type="project" value="InterPro"/>
</dbReference>
<dbReference type="InterPro" id="IPR010812">
    <property type="entry name" value="HrpJ-like"/>
</dbReference>
<dbReference type="GO" id="GO:0019867">
    <property type="term" value="C:outer membrane"/>
    <property type="evidence" value="ECO:0007669"/>
    <property type="project" value="InterPro"/>
</dbReference>
<evidence type="ECO:0000313" key="2">
    <source>
        <dbReference type="EMBL" id="ODA35658.1"/>
    </source>
</evidence>
<accession>A0A1C3ER06</accession>